<keyword evidence="3" id="KW-0678">Repressor</keyword>
<evidence type="ECO:0000256" key="1">
    <source>
        <dbReference type="ARBA" id="ARBA00004123"/>
    </source>
</evidence>
<proteinExistence type="inferred from homology"/>
<name>A0A7M5WXY1_9CNID</name>
<evidence type="ECO:0000313" key="9">
    <source>
        <dbReference type="Proteomes" id="UP000594262"/>
    </source>
</evidence>
<keyword evidence="9" id="KW-1185">Reference proteome</keyword>
<evidence type="ECO:0000256" key="3">
    <source>
        <dbReference type="ARBA" id="ARBA00022491"/>
    </source>
</evidence>
<dbReference type="OrthoDB" id="511287at2759"/>
<dbReference type="PANTHER" id="PTHR12144:SF0">
    <property type="entry name" value="NEGATIVE ELONGATION FACTOR C_D"/>
    <property type="match status" value="1"/>
</dbReference>
<evidence type="ECO:0008006" key="10">
    <source>
        <dbReference type="Google" id="ProtNLM"/>
    </source>
</evidence>
<dbReference type="InterPro" id="IPR006942">
    <property type="entry name" value="TH1"/>
</dbReference>
<dbReference type="AlphaFoldDB" id="A0A7M5WXY1"/>
<dbReference type="GO" id="GO:0034244">
    <property type="term" value="P:negative regulation of transcription elongation by RNA polymerase II"/>
    <property type="evidence" value="ECO:0007669"/>
    <property type="project" value="TreeGrafter"/>
</dbReference>
<sequence length="624" mass="71583">FQYKKTRKLENIRIYSNIKTMNYSHDDDDEDDEYSYGGGGTTHHDFSFTGKWGEEDEEDDENDHEMNKNDDLEYQDNQTIIEECKEVFKGKDFIMETAAITKVQKFLKAEGKAEDFVALLAENYHGVAQLANLLADWLIVAGCSVEEVQEIVERHLKDLIIKNFDPKKADSIFTGSGQPPGWIEEMITHPPWRIMFYELSDKYPDCLMLNYTIKMISDAGYQTEMGTMSSAFNQIDVFSKFMKTFILNFYTQPSSEIKNDFIKSVCHGKHTYLYAQCMLNEISMLLEQQGLSNACLNWMSQEISTRASKLGHDIWPLVLLGMGAGKHPRVYLALMSLVEKKSLNPGDITVLYKAYSVADPPPAKYLRIPAFLDLLVNALFQPGSTISADHKPKYLFLMAYAVSAYEQWEEGIRESVFTEEVKQTLKAIEVVHRICSNDVGSSTMQLTADFSLIYQCIRYPIISVGIIHWIKYCFSDTHYHKVITDSSPFQVVLLDEINSSHPLLHSRVLELLKELFERNYPQLDTLIEIEFKKTLIDRMIHMLSRGYILPVVSYIKDCMDKQLSDVSLLRHFVVEVLEMIAPPYSPDFISLMLPIVKNKEITDTLRTSSGEDDVSQFLSRCENG</sequence>
<dbReference type="EnsemblMetazoa" id="CLYHEMT014543.1">
    <property type="protein sequence ID" value="CLYHEMP014543.1"/>
    <property type="gene ID" value="CLYHEMG014543"/>
</dbReference>
<organism evidence="8 9">
    <name type="scientific">Clytia hemisphaerica</name>
    <dbReference type="NCBI Taxonomy" id="252671"/>
    <lineage>
        <taxon>Eukaryota</taxon>
        <taxon>Metazoa</taxon>
        <taxon>Cnidaria</taxon>
        <taxon>Hydrozoa</taxon>
        <taxon>Hydroidolina</taxon>
        <taxon>Leptothecata</taxon>
        <taxon>Obeliida</taxon>
        <taxon>Clytiidae</taxon>
        <taxon>Clytia</taxon>
    </lineage>
</organism>
<keyword evidence="4" id="KW-0805">Transcription regulation</keyword>
<evidence type="ECO:0000256" key="5">
    <source>
        <dbReference type="ARBA" id="ARBA00023163"/>
    </source>
</evidence>
<comment type="subcellular location">
    <subcellularLocation>
        <location evidence="1">Nucleus</location>
    </subcellularLocation>
</comment>
<keyword evidence="6" id="KW-0539">Nucleus</keyword>
<dbReference type="GO" id="GO:0003723">
    <property type="term" value="F:RNA binding"/>
    <property type="evidence" value="ECO:0007669"/>
    <property type="project" value="TreeGrafter"/>
</dbReference>
<evidence type="ECO:0000313" key="8">
    <source>
        <dbReference type="EnsemblMetazoa" id="CLYHEMP014543.1"/>
    </source>
</evidence>
<protein>
    <recommendedName>
        <fullName evidence="10">Negative elongation factor D</fullName>
    </recommendedName>
</protein>
<dbReference type="Proteomes" id="UP000594262">
    <property type="component" value="Unplaced"/>
</dbReference>
<dbReference type="PANTHER" id="PTHR12144">
    <property type="entry name" value="NEGATIVE ELONGATION FACTOR D"/>
    <property type="match status" value="1"/>
</dbReference>
<evidence type="ECO:0000256" key="2">
    <source>
        <dbReference type="ARBA" id="ARBA00005726"/>
    </source>
</evidence>
<feature type="region of interest" description="Disordered" evidence="7">
    <location>
        <begin position="22"/>
        <end position="74"/>
    </location>
</feature>
<evidence type="ECO:0000256" key="7">
    <source>
        <dbReference type="SAM" id="MobiDB-lite"/>
    </source>
</evidence>
<keyword evidence="5" id="KW-0804">Transcription</keyword>
<feature type="compositionally biased region" description="Acidic residues" evidence="7">
    <location>
        <begin position="54"/>
        <end position="63"/>
    </location>
</feature>
<evidence type="ECO:0000256" key="6">
    <source>
        <dbReference type="ARBA" id="ARBA00023242"/>
    </source>
</evidence>
<evidence type="ECO:0000256" key="4">
    <source>
        <dbReference type="ARBA" id="ARBA00023015"/>
    </source>
</evidence>
<dbReference type="GO" id="GO:0032021">
    <property type="term" value="C:NELF complex"/>
    <property type="evidence" value="ECO:0007669"/>
    <property type="project" value="TreeGrafter"/>
</dbReference>
<accession>A0A7M5WXY1</accession>
<comment type="similarity">
    <text evidence="2">Belongs to the NELF-D family.</text>
</comment>
<reference evidence="8" key="1">
    <citation type="submission" date="2021-01" db="UniProtKB">
        <authorList>
            <consortium name="EnsemblMetazoa"/>
        </authorList>
    </citation>
    <scope>IDENTIFICATION</scope>
</reference>
<dbReference type="Pfam" id="PF04858">
    <property type="entry name" value="TH1"/>
    <property type="match status" value="1"/>
</dbReference>